<dbReference type="EMBL" id="JARKIE010000193">
    <property type="protein sequence ID" value="KAJ7668855.1"/>
    <property type="molecule type" value="Genomic_DNA"/>
</dbReference>
<reference evidence="1" key="1">
    <citation type="submission" date="2023-03" db="EMBL/GenBank/DDBJ databases">
        <title>Massive genome expansion in bonnet fungi (Mycena s.s.) driven by repeated elements and novel gene families across ecological guilds.</title>
        <authorList>
            <consortium name="Lawrence Berkeley National Laboratory"/>
            <person name="Harder C.B."/>
            <person name="Miyauchi S."/>
            <person name="Viragh M."/>
            <person name="Kuo A."/>
            <person name="Thoen E."/>
            <person name="Andreopoulos B."/>
            <person name="Lu D."/>
            <person name="Skrede I."/>
            <person name="Drula E."/>
            <person name="Henrissat B."/>
            <person name="Morin E."/>
            <person name="Kohler A."/>
            <person name="Barry K."/>
            <person name="LaButti K."/>
            <person name="Morin E."/>
            <person name="Salamov A."/>
            <person name="Lipzen A."/>
            <person name="Mereny Z."/>
            <person name="Hegedus B."/>
            <person name="Baldrian P."/>
            <person name="Stursova M."/>
            <person name="Weitz H."/>
            <person name="Taylor A."/>
            <person name="Grigoriev I.V."/>
            <person name="Nagy L.G."/>
            <person name="Martin F."/>
            <person name="Kauserud H."/>
        </authorList>
    </citation>
    <scope>NUCLEOTIDE SEQUENCE</scope>
    <source>
        <strain evidence="1">CBHHK067</strain>
    </source>
</reference>
<protein>
    <submittedName>
        <fullName evidence="1">Uncharacterized protein</fullName>
    </submittedName>
</protein>
<accession>A0AAD7CYQ2</accession>
<evidence type="ECO:0000313" key="1">
    <source>
        <dbReference type="EMBL" id="KAJ7668855.1"/>
    </source>
</evidence>
<dbReference type="Proteomes" id="UP001221757">
    <property type="component" value="Unassembled WGS sequence"/>
</dbReference>
<organism evidence="1 2">
    <name type="scientific">Mycena rosella</name>
    <name type="common">Pink bonnet</name>
    <name type="synonym">Agaricus rosellus</name>
    <dbReference type="NCBI Taxonomy" id="1033263"/>
    <lineage>
        <taxon>Eukaryota</taxon>
        <taxon>Fungi</taxon>
        <taxon>Dikarya</taxon>
        <taxon>Basidiomycota</taxon>
        <taxon>Agaricomycotina</taxon>
        <taxon>Agaricomycetes</taxon>
        <taxon>Agaricomycetidae</taxon>
        <taxon>Agaricales</taxon>
        <taxon>Marasmiineae</taxon>
        <taxon>Mycenaceae</taxon>
        <taxon>Mycena</taxon>
    </lineage>
</organism>
<keyword evidence="2" id="KW-1185">Reference proteome</keyword>
<comment type="caution">
    <text evidence="1">The sequence shown here is derived from an EMBL/GenBank/DDBJ whole genome shotgun (WGS) entry which is preliminary data.</text>
</comment>
<proteinExistence type="predicted"/>
<dbReference type="InterPro" id="IPR059179">
    <property type="entry name" value="MLKL-like_MCAfunc"/>
</dbReference>
<name>A0AAD7CYQ2_MYCRO</name>
<evidence type="ECO:0000313" key="2">
    <source>
        <dbReference type="Proteomes" id="UP001221757"/>
    </source>
</evidence>
<sequence length="198" mass="21625">MSASSPSTASPSSSSQTGGKLLFRALQPGASRSSDWLGVMILNARAISAAADAIPLPYVKGVFGAAVFLLETIDKVQKNREDTKELCADTMDIITIVRDRIPAHTDTAAIQFKAQCEELESFLQDVVKAVTHRQSRPKGFSAVVKEVLKAGNTTDEITRWRNRLRDVRSNFMLMATIDTNFKVDKVLTVILPSTDLLA</sequence>
<dbReference type="InterPro" id="IPR036537">
    <property type="entry name" value="Adaptor_Cbl_N_dom_sf"/>
</dbReference>
<dbReference type="CDD" id="cd21037">
    <property type="entry name" value="MLKL_NTD"/>
    <property type="match status" value="1"/>
</dbReference>
<dbReference type="Gene3D" id="1.20.930.20">
    <property type="entry name" value="Adaptor protein Cbl, N-terminal domain"/>
    <property type="match status" value="1"/>
</dbReference>
<gene>
    <name evidence="1" type="ORF">B0H17DRAFT_1209902</name>
</gene>
<dbReference type="AlphaFoldDB" id="A0AAD7CYQ2"/>
<dbReference type="GO" id="GO:0007166">
    <property type="term" value="P:cell surface receptor signaling pathway"/>
    <property type="evidence" value="ECO:0007669"/>
    <property type="project" value="InterPro"/>
</dbReference>